<keyword evidence="3 6" id="KW-0812">Transmembrane</keyword>
<dbReference type="RefSeq" id="WP_283405776.1">
    <property type="nucleotide sequence ID" value="NZ_FXUI01000003.1"/>
</dbReference>
<dbReference type="EMBL" id="FXUI01000003">
    <property type="protein sequence ID" value="SMP62239.1"/>
    <property type="molecule type" value="Genomic_DNA"/>
</dbReference>
<keyword evidence="9" id="KW-1185">Reference proteome</keyword>
<dbReference type="InterPro" id="IPR051791">
    <property type="entry name" value="Pra-immunoreactive"/>
</dbReference>
<evidence type="ECO:0000256" key="2">
    <source>
        <dbReference type="ARBA" id="ARBA00022475"/>
    </source>
</evidence>
<evidence type="ECO:0000313" key="8">
    <source>
        <dbReference type="EMBL" id="SMP62239.1"/>
    </source>
</evidence>
<evidence type="ECO:0000256" key="1">
    <source>
        <dbReference type="ARBA" id="ARBA00004651"/>
    </source>
</evidence>
<comment type="caution">
    <text evidence="8">The sequence shown here is derived from an EMBL/GenBank/DDBJ whole genome shotgun (WGS) entry which is preliminary data.</text>
</comment>
<dbReference type="PANTHER" id="PTHR36115:SF9">
    <property type="entry name" value="LMO1584 PROTEIN"/>
    <property type="match status" value="1"/>
</dbReference>
<accession>A0ABY1Q8B8</accession>
<reference evidence="8 9" key="1">
    <citation type="submission" date="2017-05" db="EMBL/GenBank/DDBJ databases">
        <authorList>
            <person name="Varghese N."/>
            <person name="Submissions S."/>
        </authorList>
    </citation>
    <scope>NUCLEOTIDE SEQUENCE [LARGE SCALE GENOMIC DNA]</scope>
    <source>
        <strain evidence="8 9">SM16</strain>
    </source>
</reference>
<organism evidence="8 9">
    <name type="scientific">Novosphingobium panipatense</name>
    <dbReference type="NCBI Taxonomy" id="428991"/>
    <lineage>
        <taxon>Bacteria</taxon>
        <taxon>Pseudomonadati</taxon>
        <taxon>Pseudomonadota</taxon>
        <taxon>Alphaproteobacteria</taxon>
        <taxon>Sphingomonadales</taxon>
        <taxon>Sphingomonadaceae</taxon>
        <taxon>Novosphingobium</taxon>
    </lineage>
</organism>
<dbReference type="Proteomes" id="UP001157910">
    <property type="component" value="Unassembled WGS sequence"/>
</dbReference>
<evidence type="ECO:0000259" key="7">
    <source>
        <dbReference type="Pfam" id="PF06271"/>
    </source>
</evidence>
<evidence type="ECO:0000256" key="3">
    <source>
        <dbReference type="ARBA" id="ARBA00022692"/>
    </source>
</evidence>
<gene>
    <name evidence="8" type="ORF">SAMN06296065_103430</name>
</gene>
<comment type="subcellular location">
    <subcellularLocation>
        <location evidence="1">Cell membrane</location>
        <topology evidence="1">Multi-pass membrane protein</topology>
    </subcellularLocation>
</comment>
<evidence type="ECO:0000256" key="6">
    <source>
        <dbReference type="SAM" id="Phobius"/>
    </source>
</evidence>
<evidence type="ECO:0000256" key="4">
    <source>
        <dbReference type="ARBA" id="ARBA00022989"/>
    </source>
</evidence>
<feature type="transmembrane region" description="Helical" evidence="6">
    <location>
        <begin position="50"/>
        <end position="72"/>
    </location>
</feature>
<proteinExistence type="predicted"/>
<keyword evidence="5 6" id="KW-0472">Membrane</keyword>
<feature type="transmembrane region" description="Helical" evidence="6">
    <location>
        <begin position="108"/>
        <end position="129"/>
    </location>
</feature>
<feature type="domain" description="RDD" evidence="7">
    <location>
        <begin position="4"/>
        <end position="140"/>
    </location>
</feature>
<keyword evidence="4 6" id="KW-1133">Transmembrane helix</keyword>
<name>A0ABY1Q8B8_9SPHN</name>
<evidence type="ECO:0000256" key="5">
    <source>
        <dbReference type="ARBA" id="ARBA00023136"/>
    </source>
</evidence>
<dbReference type="PANTHER" id="PTHR36115">
    <property type="entry name" value="PROLINE-RICH ANTIGEN HOMOLOG-RELATED"/>
    <property type="match status" value="1"/>
</dbReference>
<evidence type="ECO:0000313" key="9">
    <source>
        <dbReference type="Proteomes" id="UP001157910"/>
    </source>
</evidence>
<feature type="transmembrane region" description="Helical" evidence="6">
    <location>
        <begin position="12"/>
        <end position="38"/>
    </location>
</feature>
<dbReference type="InterPro" id="IPR010432">
    <property type="entry name" value="RDD"/>
</dbReference>
<protein>
    <submittedName>
        <fullName evidence="8">Uncharacterized membrane protein YckC, RDD family</fullName>
    </submittedName>
</protein>
<sequence length="155" mass="16765">MTRYGGFWWRALAYLIDAIILQLALSVLGGALGFGLMLPLAGTGSLADAVIGFSMLGMILVLLVGQWLYFALMESSRLQGTLGKLAVGLIVTDEEGRRINFMRATGRYFAKFLSGLILCIGYAMAAFSARKQALHDMMAGTLVYKTRDPSSLSAQ</sequence>
<keyword evidence="2" id="KW-1003">Cell membrane</keyword>
<dbReference type="Pfam" id="PF06271">
    <property type="entry name" value="RDD"/>
    <property type="match status" value="1"/>
</dbReference>